<name>A0AAW0AXW5_9AGAR</name>
<organism evidence="1 2">
    <name type="scientific">Paramarasmius palmivorus</name>
    <dbReference type="NCBI Taxonomy" id="297713"/>
    <lineage>
        <taxon>Eukaryota</taxon>
        <taxon>Fungi</taxon>
        <taxon>Dikarya</taxon>
        <taxon>Basidiomycota</taxon>
        <taxon>Agaricomycotina</taxon>
        <taxon>Agaricomycetes</taxon>
        <taxon>Agaricomycetidae</taxon>
        <taxon>Agaricales</taxon>
        <taxon>Marasmiineae</taxon>
        <taxon>Marasmiaceae</taxon>
        <taxon>Paramarasmius</taxon>
    </lineage>
</organism>
<dbReference type="Proteomes" id="UP001383192">
    <property type="component" value="Unassembled WGS sequence"/>
</dbReference>
<comment type="caution">
    <text evidence="1">The sequence shown here is derived from an EMBL/GenBank/DDBJ whole genome shotgun (WGS) entry which is preliminary data.</text>
</comment>
<dbReference type="AlphaFoldDB" id="A0AAW0AXW5"/>
<sequence length="203" mass="23736">MEVPYYFVLDALSTIRLHARIRNFLSEVHVFRREGPRIQRLTLVTVIDGWPVLKRLCVRCKWGLPPFDGPLYDLTYLKTIVDLSILLVDRSWEANVAFFLAHVRPPPNVEVIALLLCNRQFVRHSLFSVHRFHPKLVVPVLGDPLQAVYGGDQILPYIDNLLCVVSEPPRDKEFWRKIREFVDRRTLLPDLFLSDGRDLLRLK</sequence>
<dbReference type="EMBL" id="JAYKXP010000233">
    <property type="protein sequence ID" value="KAK7018044.1"/>
    <property type="molecule type" value="Genomic_DNA"/>
</dbReference>
<evidence type="ECO:0000313" key="2">
    <source>
        <dbReference type="Proteomes" id="UP001383192"/>
    </source>
</evidence>
<evidence type="ECO:0000313" key="1">
    <source>
        <dbReference type="EMBL" id="KAK7018044.1"/>
    </source>
</evidence>
<keyword evidence="2" id="KW-1185">Reference proteome</keyword>
<accession>A0AAW0AXW5</accession>
<reference evidence="1 2" key="1">
    <citation type="submission" date="2024-01" db="EMBL/GenBank/DDBJ databases">
        <title>A draft genome for a cacao thread blight-causing isolate of Paramarasmius palmivorus.</title>
        <authorList>
            <person name="Baruah I.K."/>
            <person name="Bukari Y."/>
            <person name="Amoako-Attah I."/>
            <person name="Meinhardt L.W."/>
            <person name="Bailey B.A."/>
            <person name="Cohen S.P."/>
        </authorList>
    </citation>
    <scope>NUCLEOTIDE SEQUENCE [LARGE SCALE GENOMIC DNA]</scope>
    <source>
        <strain evidence="1 2">GH-12</strain>
    </source>
</reference>
<gene>
    <name evidence="1" type="ORF">VNI00_018417</name>
</gene>
<proteinExistence type="predicted"/>
<protein>
    <submittedName>
        <fullName evidence="1">Uncharacterized protein</fullName>
    </submittedName>
</protein>